<dbReference type="OrthoDB" id="289721at2759"/>
<dbReference type="GeneID" id="93650637"/>
<gene>
    <name evidence="3" type="ORF">I9W82_002008</name>
</gene>
<evidence type="ECO:0000256" key="1">
    <source>
        <dbReference type="SAM" id="MobiDB-lite"/>
    </source>
</evidence>
<evidence type="ECO:0000313" key="3">
    <source>
        <dbReference type="EMBL" id="KAG5420128.1"/>
    </source>
</evidence>
<feature type="region of interest" description="Disordered" evidence="1">
    <location>
        <begin position="142"/>
        <end position="235"/>
    </location>
</feature>
<dbReference type="RefSeq" id="XP_067549244.1">
    <property type="nucleotide sequence ID" value="XM_067690817.1"/>
</dbReference>
<organism evidence="3 4">
    <name type="scientific">Candida metapsilosis</name>
    <dbReference type="NCBI Taxonomy" id="273372"/>
    <lineage>
        <taxon>Eukaryota</taxon>
        <taxon>Fungi</taxon>
        <taxon>Dikarya</taxon>
        <taxon>Ascomycota</taxon>
        <taxon>Saccharomycotina</taxon>
        <taxon>Pichiomycetes</taxon>
        <taxon>Debaryomycetaceae</taxon>
        <taxon>Candida/Lodderomyces clade</taxon>
        <taxon>Candida</taxon>
    </lineage>
</organism>
<comment type="caution">
    <text evidence="3">The sequence shown here is derived from an EMBL/GenBank/DDBJ whole genome shotgun (WGS) entry which is preliminary data.</text>
</comment>
<dbReference type="AlphaFoldDB" id="A0A8H8DB88"/>
<name>A0A8H8DB88_9ASCO</name>
<feature type="region of interest" description="Disordered" evidence="1">
    <location>
        <begin position="83"/>
        <end position="102"/>
    </location>
</feature>
<feature type="compositionally biased region" description="Polar residues" evidence="1">
    <location>
        <begin position="185"/>
        <end position="200"/>
    </location>
</feature>
<evidence type="ECO:0000313" key="4">
    <source>
        <dbReference type="Proteomes" id="UP000669133"/>
    </source>
</evidence>
<sequence length="803" mass="89773">MSNVSINSQNLYDVSLNSRKSSCPSVPPPPTKKSGSGGGCVTPKRVASRTSLPTLNEHSTSVSNIPKRPGDYYIQKINSKSSLNLNKSQPPLPSSASISSVPPNYRRRLSQESVVSAHSSSSSFEDRSSIVSSQFDAPVASSSSAITSSTSRSQHSRGSQVGDSRLSSMTSTSTTDFESKVSLVDNESTSSLTKTPSNFKPQVLKAASTTNVSKSFPVPKPPPKTERSKSVTTVPTLHRTKSKFLSFQESKERQMLRKKKYEENDDDEEILSNDLDNLIFNVPVIKNNELYSLQKGSTTTLGTSKSRSNSASSSTITILSRNDLVGDDNDKYNIRPCPLPGKLSSTSHLPTLNTNNDDSIIEEDESTFDDDSEITANISDFYSHKSASVSKLMKMTREQNLMYKLPSFIKSQSSLEDLHLISPEKLNFLDQTRPINLPPKSTTDKNKHNREFTNSLSSFESLVKTQHDLRIKTVQSALLHQQQWVKTLGTLMDLDTKHFNKKFTSEKNHLRKLAWDCNVPSNLTFQFLIKILSNNYSSQDSIHTIRNSFELFDQKLQGLTEVMKQSKNREFNKIMDSVLSKPLIANSGVDMSQFKTNFIHLLYIKSMSETGLSEKDHSTIPIILTIFPDQSVIDIYCLLELINQEIFNREFISSYKPPSGETSELTFHDTFKLMLQFNDALPLSLSAPSTPIVEQGKFEPIRSDDSQESCPSHLVSPASASIEIVTKLLTLLIINSQSTKTKLKNNQKLIKSFIKTIFLDFHIGWNSYSELSKSDKSIRINNCSDQRLNVEKFVARWSSHHFG</sequence>
<reference evidence="3 4" key="1">
    <citation type="submission" date="2020-12" db="EMBL/GenBank/DDBJ databases">
        <title>Effect of drift, selection, and recombination on the evolution of hybrid genomes in Candida yeast pathogens.</title>
        <authorList>
            <person name="Mixao V."/>
            <person name="Ksiezopolska E."/>
            <person name="Saus E."/>
            <person name="Boekhout T."/>
            <person name="Gacser A."/>
            <person name="Gabaldon T."/>
        </authorList>
    </citation>
    <scope>NUCLEOTIDE SEQUENCE [LARGE SCALE GENOMIC DNA]</scope>
    <source>
        <strain evidence="3 4">BP57</strain>
    </source>
</reference>
<dbReference type="EMBL" id="JAEOAQ010000002">
    <property type="protein sequence ID" value="KAG5420128.1"/>
    <property type="molecule type" value="Genomic_DNA"/>
</dbReference>
<dbReference type="Pfam" id="PF22874">
    <property type="entry name" value="SBE2_M"/>
    <property type="match status" value="1"/>
</dbReference>
<proteinExistence type="predicted"/>
<feature type="compositionally biased region" description="Low complexity" evidence="1">
    <location>
        <begin position="142"/>
        <end position="160"/>
    </location>
</feature>
<keyword evidence="4" id="KW-1185">Reference proteome</keyword>
<feature type="domain" description="SBE2/SBE22 middle" evidence="2">
    <location>
        <begin position="372"/>
        <end position="463"/>
    </location>
</feature>
<protein>
    <submittedName>
        <fullName evidence="3">SBE2</fullName>
    </submittedName>
</protein>
<accession>A0A8H8DB88</accession>
<dbReference type="InterPro" id="IPR053949">
    <property type="entry name" value="SBE2/SBE22_M"/>
</dbReference>
<feature type="region of interest" description="Disordered" evidence="1">
    <location>
        <begin position="16"/>
        <end position="70"/>
    </location>
</feature>
<evidence type="ECO:0000259" key="2">
    <source>
        <dbReference type="Pfam" id="PF22874"/>
    </source>
</evidence>
<feature type="compositionally biased region" description="Polar residues" evidence="1">
    <location>
        <begin position="48"/>
        <end position="64"/>
    </location>
</feature>
<dbReference type="Proteomes" id="UP000669133">
    <property type="component" value="Unassembled WGS sequence"/>
</dbReference>